<dbReference type="AlphaFoldDB" id="A0A0U0W582"/>
<feature type="transmembrane region" description="Helical" evidence="1">
    <location>
        <begin position="79"/>
        <end position="98"/>
    </location>
</feature>
<dbReference type="Proteomes" id="UP000198875">
    <property type="component" value="Unassembled WGS sequence"/>
</dbReference>
<evidence type="ECO:0000256" key="1">
    <source>
        <dbReference type="SAM" id="Phobius"/>
    </source>
</evidence>
<keyword evidence="1" id="KW-1133">Transmembrane helix</keyword>
<evidence type="ECO:0000313" key="2">
    <source>
        <dbReference type="EMBL" id="CPR06568.1"/>
    </source>
</evidence>
<name>A0A0U0W582_MYCBE</name>
<keyword evidence="1" id="KW-0472">Membrane</keyword>
<proteinExistence type="predicted"/>
<evidence type="ECO:0000313" key="3">
    <source>
        <dbReference type="Proteomes" id="UP000198875"/>
    </source>
</evidence>
<keyword evidence="1" id="KW-0812">Transmembrane</keyword>
<feature type="transmembrane region" description="Helical" evidence="1">
    <location>
        <begin position="252"/>
        <end position="275"/>
    </location>
</feature>
<sequence>MIGAHKIRETPSARTVVGAAALGAAFAWLVASAAVTESVRWPVLVVLPLTLLFGLLVGVVTRGVAGIPDRGWRGIAGRAAVAVALGVVVGELAALVVFSRSVDNRLDQRALRDADATPAVAQAAASLQQSRDARAALDAGVERARERQDAALVVARCEYHPTPACPQTRITGIPGAGPETRTADDLLADAQRQLDDALADRDRRAPGLDAAIVSEQQNLSAARAREVGDARRGLGARWSAMNDLTLADVGALTLRLAIIASCALLYLLPLLLALWRRHTLDHHRASASAERERAELDADTAIAVKQAEVRREAEILWAEHRLAQARLAVEAQLEIDREQQRRRVQDALGEAVRASSEREFEPGAQDMYLPIAAEAEAAALAAVRRIGLRHRALHIAPTLPALCPHFARTFHWQAIRR</sequence>
<dbReference type="InterPro" id="IPR025519">
    <property type="entry name" value="DUF4407"/>
</dbReference>
<protein>
    <submittedName>
        <fullName evidence="2">Putative integral membrane protein</fullName>
    </submittedName>
</protein>
<organism evidence="2 3">
    <name type="scientific">Mycobacterium bohemicum DSM 44277</name>
    <dbReference type="NCBI Taxonomy" id="1236609"/>
    <lineage>
        <taxon>Bacteria</taxon>
        <taxon>Bacillati</taxon>
        <taxon>Actinomycetota</taxon>
        <taxon>Actinomycetes</taxon>
        <taxon>Mycobacteriales</taxon>
        <taxon>Mycobacteriaceae</taxon>
        <taxon>Mycobacterium</taxon>
    </lineage>
</organism>
<dbReference type="EMBL" id="CSTD01000001">
    <property type="protein sequence ID" value="CPR06568.1"/>
    <property type="molecule type" value="Genomic_DNA"/>
</dbReference>
<dbReference type="Pfam" id="PF14362">
    <property type="entry name" value="DUF4407"/>
    <property type="match status" value="1"/>
</dbReference>
<gene>
    <name evidence="2" type="ORF">BN971_00807</name>
</gene>
<feature type="transmembrane region" description="Helical" evidence="1">
    <location>
        <begin position="43"/>
        <end position="67"/>
    </location>
</feature>
<accession>A0A0U0W582</accession>
<reference evidence="2 3" key="1">
    <citation type="submission" date="2015-03" db="EMBL/GenBank/DDBJ databases">
        <authorList>
            <person name="Murphy D."/>
        </authorList>
    </citation>
    <scope>NUCLEOTIDE SEQUENCE [LARGE SCALE GENOMIC DNA]</scope>
    <source>
        <strain evidence="2 3">DSM 44277</strain>
    </source>
</reference>